<dbReference type="CDD" id="cd00303">
    <property type="entry name" value="retropepsin_like"/>
    <property type="match status" value="1"/>
</dbReference>
<name>A0A6L2MA53_TANCI</name>
<protein>
    <submittedName>
        <fullName evidence="1">Uncharacterized protein</fullName>
    </submittedName>
</protein>
<dbReference type="EMBL" id="BKCJ010005883">
    <property type="protein sequence ID" value="GEU69155.1"/>
    <property type="molecule type" value="Genomic_DNA"/>
</dbReference>
<dbReference type="PANTHER" id="PTHR33067:SF9">
    <property type="entry name" value="RNA-DIRECTED DNA POLYMERASE"/>
    <property type="match status" value="1"/>
</dbReference>
<dbReference type="AlphaFoldDB" id="A0A6L2MA53"/>
<comment type="caution">
    <text evidence="1">The sequence shown here is derived from an EMBL/GenBank/DDBJ whole genome shotgun (WGS) entry which is preliminary data.</text>
</comment>
<proteinExistence type="predicted"/>
<reference evidence="1" key="1">
    <citation type="journal article" date="2019" name="Sci. Rep.">
        <title>Draft genome of Tanacetum cinerariifolium, the natural source of mosquito coil.</title>
        <authorList>
            <person name="Yamashiro T."/>
            <person name="Shiraishi A."/>
            <person name="Satake H."/>
            <person name="Nakayama K."/>
        </authorList>
    </citation>
    <scope>NUCLEOTIDE SEQUENCE</scope>
</reference>
<organism evidence="1">
    <name type="scientific">Tanacetum cinerariifolium</name>
    <name type="common">Dalmatian daisy</name>
    <name type="synonym">Chrysanthemum cinerariifolium</name>
    <dbReference type="NCBI Taxonomy" id="118510"/>
    <lineage>
        <taxon>Eukaryota</taxon>
        <taxon>Viridiplantae</taxon>
        <taxon>Streptophyta</taxon>
        <taxon>Embryophyta</taxon>
        <taxon>Tracheophyta</taxon>
        <taxon>Spermatophyta</taxon>
        <taxon>Magnoliopsida</taxon>
        <taxon>eudicotyledons</taxon>
        <taxon>Gunneridae</taxon>
        <taxon>Pentapetalae</taxon>
        <taxon>asterids</taxon>
        <taxon>campanulids</taxon>
        <taxon>Asterales</taxon>
        <taxon>Asteraceae</taxon>
        <taxon>Asteroideae</taxon>
        <taxon>Anthemideae</taxon>
        <taxon>Anthemidinae</taxon>
        <taxon>Tanacetum</taxon>
    </lineage>
</organism>
<dbReference type="InterPro" id="IPR021109">
    <property type="entry name" value="Peptidase_aspartic_dom_sf"/>
</dbReference>
<gene>
    <name evidence="1" type="ORF">Tci_041133</name>
</gene>
<sequence>MGIVGYRYLGKLEDPGAFVISIRLEAKINLNVLVDIGSDINVMTYCVYKELSREELKNVNRGITMLNHSKVEPTRLLKDVICQVGVTTIIVKFLILDMPLERDTPILVGRGFLYTYGSILNIIERITSTFDGIFHQTFCVAKTSLNTKESDCDDDEDYEIQRNSFGAPMYGPNPAKYLNCHDPLDRSIALHEVLNPFRKIFVWKMAVSFLVSLPISLQHEDWQLKYTGNYCKKVEGDEKWHAEIRLTDPYGNLYDQGYGEVIDEILTIKLGVAGTDEEIFTSEPWTRTFNIDEPIYEVCVDDELRTKKIIKFRLCGRAFSWTLLEFARRFELYHSKEIIEEGFDVYFQGGLGSDEYFNARDY</sequence>
<dbReference type="PANTHER" id="PTHR33067">
    <property type="entry name" value="RNA-DIRECTED DNA POLYMERASE-RELATED"/>
    <property type="match status" value="1"/>
</dbReference>
<evidence type="ECO:0000313" key="1">
    <source>
        <dbReference type="EMBL" id="GEU69155.1"/>
    </source>
</evidence>
<accession>A0A6L2MA53</accession>
<dbReference type="Gene3D" id="2.40.70.10">
    <property type="entry name" value="Acid Proteases"/>
    <property type="match status" value="1"/>
</dbReference>